<dbReference type="AlphaFoldDB" id="A0A292PN79"/>
<dbReference type="EMBL" id="LN891158">
    <property type="protein sequence ID" value="CUS07947.1"/>
    <property type="molecule type" value="Genomic_DNA"/>
</dbReference>
<protein>
    <submittedName>
        <fullName evidence="1">Uncharacterized protein</fullName>
    </submittedName>
</protein>
<sequence>MRQAVTEIIQAAIFPRMDTMLLPTPYFRQVRRGGRDQSKFKELCGLLHTAVGNLCQEDAFEVINAHAEAHASKHTIATNTESEAFAKFLRGFEERWKDNVESCMDGSATIVIDTGWAFSELVSSEVGRATVTD</sequence>
<reference evidence="1" key="1">
    <citation type="submission" date="2015-10" db="EMBL/GenBank/DDBJ databases">
        <authorList>
            <person name="Regsiter A."/>
            <person name="william w."/>
        </authorList>
    </citation>
    <scope>NUCLEOTIDE SEQUENCE</scope>
    <source>
        <strain evidence="1">Montdore</strain>
    </source>
</reference>
<evidence type="ECO:0000313" key="1">
    <source>
        <dbReference type="EMBL" id="CUS07947.1"/>
    </source>
</evidence>
<evidence type="ECO:0000313" key="2">
    <source>
        <dbReference type="Proteomes" id="UP001412239"/>
    </source>
</evidence>
<gene>
    <name evidence="1" type="ORF">GSTUAT00007966001</name>
</gene>
<dbReference type="Proteomes" id="UP001412239">
    <property type="component" value="Unassembled WGS sequence"/>
</dbReference>
<organism evidence="1 2">
    <name type="scientific">Tuber aestivum</name>
    <name type="common">summer truffle</name>
    <dbReference type="NCBI Taxonomy" id="59557"/>
    <lineage>
        <taxon>Eukaryota</taxon>
        <taxon>Fungi</taxon>
        <taxon>Dikarya</taxon>
        <taxon>Ascomycota</taxon>
        <taxon>Pezizomycotina</taxon>
        <taxon>Pezizomycetes</taxon>
        <taxon>Pezizales</taxon>
        <taxon>Tuberaceae</taxon>
        <taxon>Tuber</taxon>
    </lineage>
</organism>
<keyword evidence="2" id="KW-1185">Reference proteome</keyword>
<accession>A0A292PN79</accession>
<name>A0A292PN79_9PEZI</name>
<proteinExistence type="predicted"/>